<dbReference type="GO" id="GO:0016020">
    <property type="term" value="C:membrane"/>
    <property type="evidence" value="ECO:0007669"/>
    <property type="project" value="UniProtKB-SubCell"/>
</dbReference>
<dbReference type="InterPro" id="IPR044778">
    <property type="entry name" value="MFS_STP/MST-like_plant"/>
</dbReference>
<comment type="subcellular location">
    <subcellularLocation>
        <location evidence="1">Membrane</location>
        <topology evidence="1">Multi-pass membrane protein</topology>
    </subcellularLocation>
</comment>
<dbReference type="InterPro" id="IPR020846">
    <property type="entry name" value="MFS_dom"/>
</dbReference>
<dbReference type="PROSITE" id="PS00217">
    <property type="entry name" value="SUGAR_TRANSPORT_2"/>
    <property type="match status" value="1"/>
</dbReference>
<evidence type="ECO:0000256" key="5">
    <source>
        <dbReference type="ARBA" id="ARBA00022692"/>
    </source>
</evidence>
<evidence type="ECO:0000259" key="11">
    <source>
        <dbReference type="PROSITE" id="PS50850"/>
    </source>
</evidence>
<keyword evidence="4" id="KW-0762">Sugar transport</keyword>
<sequence length="520" mass="57133">MAVGVASSGGKSYPSKLNWYVFATCLCAGAGGLIFGYDIGISGGVTSMAPFLRKFFPSVYHKEILDTSTNQYCTFNNPLLTLFTSSLYLAALVASLFASWVTRAFGRRLSMFLGGLIFFAGGAINAFAQNIAMLIVGRILLGVGVGFSVQSIPLYVSEMAPPNHRGAFNIVFQLSITIGIFIANVVNYLFNKYVSGHLAWRLSLGGACVPALIITIAAYYLPNTPNSMLEKGQDKEAREMLKRIRGVDDNEVEQEFQDLVAARRAAKEVADRVGNAWKVIGQRKYRPQLILAVLIPAFQQLTGINVVMFYAPVLFKSIGLGSNASLVSAVVTGTINVLATVLSIALTDKKGRRFWFFLGGAQMFIFQALVAALIGWKFGTSGEVTNLPAWYSYLVVLFICIFVAGFAWSWGPLGWLVPSEIFQLEIRSAGQSIVASVNMLFTFIVAQLFLPLLCALKFGLFIFFAALIAVMTAFIFKYVPETNKIGIEQMQDVFKTHPTWKKYANDQDNGRLHNRRVDIV</sequence>
<dbReference type="CDD" id="cd17361">
    <property type="entry name" value="MFS_STP"/>
    <property type="match status" value="1"/>
</dbReference>
<feature type="transmembrane region" description="Helical" evidence="10">
    <location>
        <begin position="168"/>
        <end position="190"/>
    </location>
</feature>
<evidence type="ECO:0000256" key="4">
    <source>
        <dbReference type="ARBA" id="ARBA00022597"/>
    </source>
</evidence>
<gene>
    <name evidence="12" type="primary">STP1_1</name>
    <name evidence="12" type="ORF">Tsubulata_013227</name>
</gene>
<organism evidence="12 13">
    <name type="scientific">Turnera subulata</name>
    <dbReference type="NCBI Taxonomy" id="218843"/>
    <lineage>
        <taxon>Eukaryota</taxon>
        <taxon>Viridiplantae</taxon>
        <taxon>Streptophyta</taxon>
        <taxon>Embryophyta</taxon>
        <taxon>Tracheophyta</taxon>
        <taxon>Spermatophyta</taxon>
        <taxon>Magnoliopsida</taxon>
        <taxon>eudicotyledons</taxon>
        <taxon>Gunneridae</taxon>
        <taxon>Pentapetalae</taxon>
        <taxon>rosids</taxon>
        <taxon>fabids</taxon>
        <taxon>Malpighiales</taxon>
        <taxon>Passifloraceae</taxon>
        <taxon>Turnera</taxon>
    </lineage>
</organism>
<feature type="transmembrane region" description="Helical" evidence="10">
    <location>
        <begin position="79"/>
        <end position="102"/>
    </location>
</feature>
<dbReference type="PANTHER" id="PTHR23500">
    <property type="entry name" value="SOLUTE CARRIER FAMILY 2, FACILITATED GLUCOSE TRANSPORTER"/>
    <property type="match status" value="1"/>
</dbReference>
<reference evidence="12" key="1">
    <citation type="submission" date="2022-02" db="EMBL/GenBank/DDBJ databases">
        <authorList>
            <person name="Henning P.M."/>
            <person name="McCubbin A.G."/>
            <person name="Shore J.S."/>
        </authorList>
    </citation>
    <scope>NUCLEOTIDE SEQUENCE</scope>
    <source>
        <strain evidence="12">F60SS</strain>
        <tissue evidence="12">Leaves</tissue>
    </source>
</reference>
<dbReference type="OrthoDB" id="848233at2759"/>
<protein>
    <submittedName>
        <fullName evidence="12">Species-specific tRNA processing</fullName>
    </submittedName>
</protein>
<keyword evidence="13" id="KW-1185">Reference proteome</keyword>
<comment type="caution">
    <text evidence="12">The sequence shown here is derived from an EMBL/GenBank/DDBJ whole genome shotgun (WGS) entry which is preliminary data.</text>
</comment>
<feature type="domain" description="Major facilitator superfamily (MFS) profile" evidence="11">
    <location>
        <begin position="24"/>
        <end position="483"/>
    </location>
</feature>
<dbReference type="FunFam" id="1.20.1250.20:FF:000002">
    <property type="entry name" value="Sugar transport protein 13"/>
    <property type="match status" value="1"/>
</dbReference>
<feature type="transmembrane region" description="Helical" evidence="10">
    <location>
        <begin position="289"/>
        <end position="313"/>
    </location>
</feature>
<dbReference type="Gene3D" id="1.20.1250.20">
    <property type="entry name" value="MFS general substrate transporter like domains"/>
    <property type="match status" value="1"/>
</dbReference>
<feature type="transmembrane region" description="Helical" evidence="10">
    <location>
        <begin position="325"/>
        <end position="347"/>
    </location>
</feature>
<dbReference type="Proteomes" id="UP001141552">
    <property type="component" value="Unassembled WGS sequence"/>
</dbReference>
<keyword evidence="3 9" id="KW-0813">Transport</keyword>
<feature type="transmembrane region" description="Helical" evidence="10">
    <location>
        <begin position="390"/>
        <end position="411"/>
    </location>
</feature>
<dbReference type="InterPro" id="IPR003663">
    <property type="entry name" value="Sugar/inositol_transpt"/>
</dbReference>
<dbReference type="GO" id="GO:0015293">
    <property type="term" value="F:symporter activity"/>
    <property type="evidence" value="ECO:0007669"/>
    <property type="project" value="UniProtKB-KW"/>
</dbReference>
<feature type="transmembrane region" description="Helical" evidence="10">
    <location>
        <begin position="134"/>
        <end position="156"/>
    </location>
</feature>
<evidence type="ECO:0000256" key="8">
    <source>
        <dbReference type="ARBA" id="ARBA00023136"/>
    </source>
</evidence>
<feature type="transmembrane region" description="Helical" evidence="10">
    <location>
        <begin position="432"/>
        <end position="452"/>
    </location>
</feature>
<accession>A0A9Q0FKQ6</accession>
<dbReference type="InterPro" id="IPR005828">
    <property type="entry name" value="MFS_sugar_transport-like"/>
</dbReference>
<dbReference type="PRINTS" id="PR00171">
    <property type="entry name" value="SUGRTRNSPORT"/>
</dbReference>
<keyword evidence="7 10" id="KW-1133">Transmembrane helix</keyword>
<reference evidence="12" key="2">
    <citation type="journal article" date="2023" name="Plants (Basel)">
        <title>Annotation of the Turnera subulata (Passifloraceae) Draft Genome Reveals the S-Locus Evolved after the Divergence of Turneroideae from Passifloroideae in a Stepwise Manner.</title>
        <authorList>
            <person name="Henning P.M."/>
            <person name="Roalson E.H."/>
            <person name="Mir W."/>
            <person name="McCubbin A.G."/>
            <person name="Shore J.S."/>
        </authorList>
    </citation>
    <scope>NUCLEOTIDE SEQUENCE</scope>
    <source>
        <strain evidence="12">F60SS</strain>
    </source>
</reference>
<dbReference type="AlphaFoldDB" id="A0A9Q0FKQ6"/>
<dbReference type="InterPro" id="IPR005829">
    <property type="entry name" value="Sugar_transporter_CS"/>
</dbReference>
<evidence type="ECO:0000256" key="6">
    <source>
        <dbReference type="ARBA" id="ARBA00022847"/>
    </source>
</evidence>
<evidence type="ECO:0000256" key="7">
    <source>
        <dbReference type="ARBA" id="ARBA00022989"/>
    </source>
</evidence>
<evidence type="ECO:0000256" key="3">
    <source>
        <dbReference type="ARBA" id="ARBA00022448"/>
    </source>
</evidence>
<keyword evidence="8 10" id="KW-0472">Membrane</keyword>
<dbReference type="NCBIfam" id="TIGR00879">
    <property type="entry name" value="SP"/>
    <property type="match status" value="1"/>
</dbReference>
<evidence type="ECO:0000256" key="9">
    <source>
        <dbReference type="RuleBase" id="RU003346"/>
    </source>
</evidence>
<keyword evidence="6" id="KW-0769">Symport</keyword>
<feature type="transmembrane region" description="Helical" evidence="10">
    <location>
        <begin position="109"/>
        <end position="128"/>
    </location>
</feature>
<feature type="transmembrane region" description="Helical" evidence="10">
    <location>
        <begin position="17"/>
        <end position="37"/>
    </location>
</feature>
<dbReference type="InterPro" id="IPR036259">
    <property type="entry name" value="MFS_trans_sf"/>
</dbReference>
<dbReference type="PANTHER" id="PTHR23500:SF567">
    <property type="entry name" value="SUGAR TRANSPORT PROTEIN 12-LIKE"/>
    <property type="match status" value="1"/>
</dbReference>
<dbReference type="Pfam" id="PF00083">
    <property type="entry name" value="Sugar_tr"/>
    <property type="match status" value="1"/>
</dbReference>
<dbReference type="GO" id="GO:0015145">
    <property type="term" value="F:monosaccharide transmembrane transporter activity"/>
    <property type="evidence" value="ECO:0007669"/>
    <property type="project" value="InterPro"/>
</dbReference>
<dbReference type="InterPro" id="IPR045262">
    <property type="entry name" value="STP/PLT_plant"/>
</dbReference>
<feature type="transmembrane region" description="Helical" evidence="10">
    <location>
        <begin position="458"/>
        <end position="479"/>
    </location>
</feature>
<proteinExistence type="inferred from homology"/>
<dbReference type="PROSITE" id="PS50850">
    <property type="entry name" value="MFS"/>
    <property type="match status" value="1"/>
</dbReference>
<keyword evidence="5 10" id="KW-0812">Transmembrane</keyword>
<evidence type="ECO:0000313" key="12">
    <source>
        <dbReference type="EMBL" id="KAJ4833292.1"/>
    </source>
</evidence>
<comment type="similarity">
    <text evidence="2 9">Belongs to the major facilitator superfamily. Sugar transporter (TC 2.A.1.1) family.</text>
</comment>
<dbReference type="SUPFAM" id="SSF103473">
    <property type="entry name" value="MFS general substrate transporter"/>
    <property type="match status" value="1"/>
</dbReference>
<evidence type="ECO:0000256" key="10">
    <source>
        <dbReference type="SAM" id="Phobius"/>
    </source>
</evidence>
<feature type="transmembrane region" description="Helical" evidence="10">
    <location>
        <begin position="202"/>
        <end position="221"/>
    </location>
</feature>
<evidence type="ECO:0000313" key="13">
    <source>
        <dbReference type="Proteomes" id="UP001141552"/>
    </source>
</evidence>
<name>A0A9Q0FKQ6_9ROSI</name>
<evidence type="ECO:0000256" key="2">
    <source>
        <dbReference type="ARBA" id="ARBA00010992"/>
    </source>
</evidence>
<dbReference type="EMBL" id="JAKUCV010004978">
    <property type="protein sequence ID" value="KAJ4833292.1"/>
    <property type="molecule type" value="Genomic_DNA"/>
</dbReference>
<feature type="transmembrane region" description="Helical" evidence="10">
    <location>
        <begin position="354"/>
        <end position="378"/>
    </location>
</feature>
<evidence type="ECO:0000256" key="1">
    <source>
        <dbReference type="ARBA" id="ARBA00004141"/>
    </source>
</evidence>